<accession>A0AA35Z9H8</accession>
<feature type="region of interest" description="Disordered" evidence="1">
    <location>
        <begin position="393"/>
        <end position="441"/>
    </location>
</feature>
<evidence type="ECO:0000313" key="4">
    <source>
        <dbReference type="Proteomes" id="UP001177003"/>
    </source>
</evidence>
<dbReference type="PANTHER" id="PTHR31973">
    <property type="entry name" value="POLYPROTEIN, PUTATIVE-RELATED"/>
    <property type="match status" value="1"/>
</dbReference>
<sequence length="510" mass="58418">MKIRELKAYIQRKFSCKVNTPQCQRARAKALFLIEGKLSDHYAKVLDYGQEILRSNPGSTVNIGVKSNPNGNYFQCICICFKALKDGWNNSCRRVIGLDGCFLKGRVKGELLSAIGRDANDEIYLIAWAVVNVENKDNWKWFVELLGADICFEQGRGLTLISDQHKGLVESVKELMSYAKHRQCARHIYANFRKNFNGEMAFFEVDRACGAVENGISESFNSVIVEARRKPLLTMLEGIRLYCMERFEVMSSKAKTWEKEICPNISKKMNYFHTNMRNWLVYPAGGSVFEIRNGYDAYKVDLNAHYCSCKLCKDKFIAAYTKTINPMNGSKMWPKTPYKKPLPPKERRMPSRPTIKRKRHEIENKSKYPTVSNAGRPETCRICLQIGHNARTCKNEKQLPPPKPKRPTGRPRNDDFDDRIKCGRGSRGGNRGRAGDRGGGVRVIINDDDDFVDHYMENENEHVIYDDEGVPNSQTQTCVPETQYDADGDLQEVPVRDEEDSEDFWNIIPN</sequence>
<keyword evidence="4" id="KW-1185">Reference proteome</keyword>
<evidence type="ECO:0000256" key="1">
    <source>
        <dbReference type="SAM" id="MobiDB-lite"/>
    </source>
</evidence>
<dbReference type="EMBL" id="OX465081">
    <property type="protein sequence ID" value="CAI9288124.1"/>
    <property type="molecule type" value="Genomic_DNA"/>
</dbReference>
<feature type="domain" description="MULE transposase" evidence="2">
    <location>
        <begin position="95"/>
        <end position="191"/>
    </location>
</feature>
<dbReference type="InterPro" id="IPR018289">
    <property type="entry name" value="MULE_transposase_dom"/>
</dbReference>
<organism evidence="3 4">
    <name type="scientific">Lactuca saligna</name>
    <name type="common">Willowleaf lettuce</name>
    <dbReference type="NCBI Taxonomy" id="75948"/>
    <lineage>
        <taxon>Eukaryota</taxon>
        <taxon>Viridiplantae</taxon>
        <taxon>Streptophyta</taxon>
        <taxon>Embryophyta</taxon>
        <taxon>Tracheophyta</taxon>
        <taxon>Spermatophyta</taxon>
        <taxon>Magnoliopsida</taxon>
        <taxon>eudicotyledons</taxon>
        <taxon>Gunneridae</taxon>
        <taxon>Pentapetalae</taxon>
        <taxon>asterids</taxon>
        <taxon>campanulids</taxon>
        <taxon>Asterales</taxon>
        <taxon>Asteraceae</taxon>
        <taxon>Cichorioideae</taxon>
        <taxon>Cichorieae</taxon>
        <taxon>Lactucinae</taxon>
        <taxon>Lactuca</taxon>
    </lineage>
</organism>
<evidence type="ECO:0000313" key="3">
    <source>
        <dbReference type="EMBL" id="CAI9288124.1"/>
    </source>
</evidence>
<gene>
    <name evidence="3" type="ORF">LSALG_LOCUS27446</name>
</gene>
<evidence type="ECO:0000259" key="2">
    <source>
        <dbReference type="Pfam" id="PF10551"/>
    </source>
</evidence>
<dbReference type="Pfam" id="PF10551">
    <property type="entry name" value="MULE"/>
    <property type="match status" value="1"/>
</dbReference>
<dbReference type="AlphaFoldDB" id="A0AA35Z9H8"/>
<feature type="compositionally biased region" description="Basic and acidic residues" evidence="1">
    <location>
        <begin position="411"/>
        <end position="421"/>
    </location>
</feature>
<feature type="region of interest" description="Disordered" evidence="1">
    <location>
        <begin position="481"/>
        <end position="510"/>
    </location>
</feature>
<feature type="compositionally biased region" description="Gly residues" evidence="1">
    <location>
        <begin position="425"/>
        <end position="441"/>
    </location>
</feature>
<feature type="region of interest" description="Disordered" evidence="1">
    <location>
        <begin position="331"/>
        <end position="352"/>
    </location>
</feature>
<name>A0AA35Z9H8_LACSI</name>
<proteinExistence type="predicted"/>
<reference evidence="3" key="1">
    <citation type="submission" date="2023-04" db="EMBL/GenBank/DDBJ databases">
        <authorList>
            <person name="Vijverberg K."/>
            <person name="Xiong W."/>
            <person name="Schranz E."/>
        </authorList>
    </citation>
    <scope>NUCLEOTIDE SEQUENCE</scope>
</reference>
<dbReference type="PANTHER" id="PTHR31973:SF187">
    <property type="entry name" value="MUTATOR TRANSPOSASE MUDRA PROTEIN"/>
    <property type="match status" value="1"/>
</dbReference>
<protein>
    <recommendedName>
        <fullName evidence="2">MULE transposase domain-containing protein</fullName>
    </recommendedName>
</protein>
<dbReference type="Proteomes" id="UP001177003">
    <property type="component" value="Chromosome 5"/>
</dbReference>